<dbReference type="Proteomes" id="UP000007952">
    <property type="component" value="Chromosome"/>
</dbReference>
<reference evidence="1 2" key="1">
    <citation type="journal article" date="2011" name="J. Bacteriol.">
        <title>Complete genome sequences of two hemotropic Mycoplasmas, Mycoplasma haemofelis strain Ohio2 and Mycoplasma suis strain Illinois.</title>
        <authorList>
            <person name="Messick J.B."/>
            <person name="Santos A.P."/>
            <person name="Guimaraes A.M."/>
        </authorList>
    </citation>
    <scope>NUCLEOTIDE SEQUENCE [LARGE SCALE GENOMIC DNA]</scope>
    <source>
        <strain evidence="1 2">Ohio2</strain>
    </source>
</reference>
<dbReference type="STRING" id="859194.MHF_0359"/>
<proteinExistence type="predicted"/>
<accession>F6FH33</accession>
<reference key="2">
    <citation type="submission" date="2011-05" db="EMBL/GenBank/DDBJ databases">
        <title>The Genome of Mycoplasma haemofelis Strain Ohio2, a pathogenic hemoplasma of the cat.</title>
        <authorList>
            <person name="Santos A.P."/>
            <person name="Guimaraes A.M.S."/>
            <person name="SanMiguel P.J."/>
            <person name="Martin S.W."/>
            <person name="Messick J.B."/>
        </authorList>
    </citation>
    <scope>NUCLEOTIDE SEQUENCE</scope>
    <source>
        <strain>Ohio2</strain>
    </source>
</reference>
<dbReference type="HOGENOM" id="CLU_2683920_0_0_14"/>
<dbReference type="KEGG" id="mhf:MHF_0359"/>
<name>F6FH33_MYCHI</name>
<evidence type="ECO:0000313" key="1">
    <source>
        <dbReference type="EMBL" id="AEG72638.1"/>
    </source>
</evidence>
<protein>
    <submittedName>
        <fullName evidence="1">Uncharacterized protein</fullName>
    </submittedName>
</protein>
<dbReference type="EMBL" id="CP002808">
    <property type="protein sequence ID" value="AEG72638.1"/>
    <property type="molecule type" value="Genomic_DNA"/>
</dbReference>
<organism evidence="1 2">
    <name type="scientific">Mycoplasma haemofelis (strain Ohio2)</name>
    <dbReference type="NCBI Taxonomy" id="859194"/>
    <lineage>
        <taxon>Bacteria</taxon>
        <taxon>Bacillati</taxon>
        <taxon>Mycoplasmatota</taxon>
        <taxon>Mollicutes</taxon>
        <taxon>Mycoplasmataceae</taxon>
        <taxon>Mycoplasma</taxon>
    </lineage>
</organism>
<evidence type="ECO:0000313" key="2">
    <source>
        <dbReference type="Proteomes" id="UP000007952"/>
    </source>
</evidence>
<dbReference type="AlphaFoldDB" id="F6FH33"/>
<sequence>MKFKFLKNHYKLIASSLVTVSISSLGLLNHFLQEASNPLVEEMMKAFEEEERLDEIAFKRANYPSILTKNREDI</sequence>
<gene>
    <name evidence="1" type="ordered locus">MHF_0359</name>
</gene>